<dbReference type="InterPro" id="IPR051575">
    <property type="entry name" value="Myb-like_DNA-bd"/>
</dbReference>
<feature type="domain" description="Myb-like" evidence="6">
    <location>
        <begin position="156"/>
        <end position="201"/>
    </location>
</feature>
<dbReference type="InterPro" id="IPR017884">
    <property type="entry name" value="SANT_dom"/>
</dbReference>
<sequence>MFLNSKIVTSLALMIAVSGLEQTAFIGAPVFKPPTAHEIHSNSSSKSYPTPQLYGCQNNLLQNFNYSMNLNSTISNPSLINNVDPKSMDNIAQYNNSKFSWGNNQCFALNQQPPQISPLNTPLNKQIFFSSPINNPNSPPKVVKKQKQRHFTMKIKFTPEEDALLLSLVQEHGSKDWIKISHLMNGTRNPRQCRERYKNYINPDLRKDNWTKEEDELLIQKYSEYGGKWNKIAKFFVNRSDNHLRNRWMMIARHRAKGDTDFIERSFTVHNNTDARLTSKQSLQSSPNESVESPVVERFEPANLTTFPQTQESKNHLKSVDPEVEELSTANFWLNESAFNLLGLQNNGFELFGNDQSELWPGF</sequence>
<accession>A0ABR2HW86</accession>
<dbReference type="Pfam" id="PF13921">
    <property type="entry name" value="Myb_DNA-bind_6"/>
    <property type="match status" value="1"/>
</dbReference>
<evidence type="ECO:0000256" key="4">
    <source>
        <dbReference type="ARBA" id="ARBA00023242"/>
    </source>
</evidence>
<dbReference type="EMBL" id="JAPFFF010000021">
    <property type="protein sequence ID" value="KAK8853908.1"/>
    <property type="molecule type" value="Genomic_DNA"/>
</dbReference>
<comment type="caution">
    <text evidence="9">The sequence shown here is derived from an EMBL/GenBank/DDBJ whole genome shotgun (WGS) entry which is preliminary data.</text>
</comment>
<keyword evidence="2" id="KW-0238">DNA-binding</keyword>
<evidence type="ECO:0000256" key="1">
    <source>
        <dbReference type="ARBA" id="ARBA00023015"/>
    </source>
</evidence>
<keyword evidence="10" id="KW-1185">Reference proteome</keyword>
<dbReference type="PANTHER" id="PTHR46621:SF1">
    <property type="entry name" value="SNRNA-ACTIVATING PROTEIN COMPLEX SUBUNIT 4"/>
    <property type="match status" value="1"/>
</dbReference>
<dbReference type="PANTHER" id="PTHR46621">
    <property type="entry name" value="SNRNA-ACTIVATING PROTEIN COMPLEX SUBUNIT 4"/>
    <property type="match status" value="1"/>
</dbReference>
<dbReference type="PROSITE" id="PS51293">
    <property type="entry name" value="SANT"/>
    <property type="match status" value="1"/>
</dbReference>
<dbReference type="SMART" id="SM00717">
    <property type="entry name" value="SANT"/>
    <property type="match status" value="2"/>
</dbReference>
<evidence type="ECO:0000256" key="2">
    <source>
        <dbReference type="ARBA" id="ARBA00023125"/>
    </source>
</evidence>
<dbReference type="PROSITE" id="PS51294">
    <property type="entry name" value="HTH_MYB"/>
    <property type="match status" value="2"/>
</dbReference>
<feature type="signal peptide" evidence="5">
    <location>
        <begin position="1"/>
        <end position="19"/>
    </location>
</feature>
<feature type="chain" id="PRO_5047325160" description="Myb-like DNA-binding domain containing protein" evidence="5">
    <location>
        <begin position="20"/>
        <end position="363"/>
    </location>
</feature>
<dbReference type="InterPro" id="IPR009057">
    <property type="entry name" value="Homeodomain-like_sf"/>
</dbReference>
<gene>
    <name evidence="9" type="ORF">M9Y10_016454</name>
</gene>
<dbReference type="SUPFAM" id="SSF46689">
    <property type="entry name" value="Homeodomain-like"/>
    <property type="match status" value="1"/>
</dbReference>
<evidence type="ECO:0000256" key="5">
    <source>
        <dbReference type="SAM" id="SignalP"/>
    </source>
</evidence>
<keyword evidence="1" id="KW-0805">Transcription regulation</keyword>
<keyword evidence="5" id="KW-0732">Signal</keyword>
<protein>
    <recommendedName>
        <fullName evidence="11">Myb-like DNA-binding domain containing protein</fullName>
    </recommendedName>
</protein>
<proteinExistence type="predicted"/>
<keyword evidence="4" id="KW-0539">Nucleus</keyword>
<dbReference type="InterPro" id="IPR017930">
    <property type="entry name" value="Myb_dom"/>
</dbReference>
<evidence type="ECO:0000313" key="10">
    <source>
        <dbReference type="Proteomes" id="UP001470230"/>
    </source>
</evidence>
<evidence type="ECO:0000259" key="7">
    <source>
        <dbReference type="PROSITE" id="PS51293"/>
    </source>
</evidence>
<feature type="domain" description="HTH myb-type" evidence="8">
    <location>
        <begin position="202"/>
        <end position="256"/>
    </location>
</feature>
<feature type="domain" description="Myb-like" evidence="6">
    <location>
        <begin position="202"/>
        <end position="252"/>
    </location>
</feature>
<evidence type="ECO:0000259" key="8">
    <source>
        <dbReference type="PROSITE" id="PS51294"/>
    </source>
</evidence>
<name>A0ABR2HW86_9EUKA</name>
<feature type="domain" description="HTH myb-type" evidence="8">
    <location>
        <begin position="156"/>
        <end position="201"/>
    </location>
</feature>
<evidence type="ECO:0000259" key="6">
    <source>
        <dbReference type="PROSITE" id="PS50090"/>
    </source>
</evidence>
<evidence type="ECO:0000313" key="9">
    <source>
        <dbReference type="EMBL" id="KAK8853908.1"/>
    </source>
</evidence>
<feature type="domain" description="SANT" evidence="7">
    <location>
        <begin position="205"/>
        <end position="240"/>
    </location>
</feature>
<organism evidence="9 10">
    <name type="scientific">Tritrichomonas musculus</name>
    <dbReference type="NCBI Taxonomy" id="1915356"/>
    <lineage>
        <taxon>Eukaryota</taxon>
        <taxon>Metamonada</taxon>
        <taxon>Parabasalia</taxon>
        <taxon>Tritrichomonadida</taxon>
        <taxon>Tritrichomonadidae</taxon>
        <taxon>Tritrichomonas</taxon>
    </lineage>
</organism>
<keyword evidence="3" id="KW-0804">Transcription</keyword>
<dbReference type="InterPro" id="IPR001005">
    <property type="entry name" value="SANT/Myb"/>
</dbReference>
<evidence type="ECO:0008006" key="11">
    <source>
        <dbReference type="Google" id="ProtNLM"/>
    </source>
</evidence>
<reference evidence="9 10" key="1">
    <citation type="submission" date="2024-04" db="EMBL/GenBank/DDBJ databases">
        <title>Tritrichomonas musculus Genome.</title>
        <authorList>
            <person name="Alves-Ferreira E."/>
            <person name="Grigg M."/>
            <person name="Lorenzi H."/>
            <person name="Galac M."/>
        </authorList>
    </citation>
    <scope>NUCLEOTIDE SEQUENCE [LARGE SCALE GENOMIC DNA]</scope>
    <source>
        <strain evidence="9 10">EAF2021</strain>
    </source>
</reference>
<dbReference type="Gene3D" id="1.10.10.60">
    <property type="entry name" value="Homeodomain-like"/>
    <property type="match status" value="2"/>
</dbReference>
<evidence type="ECO:0000256" key="3">
    <source>
        <dbReference type="ARBA" id="ARBA00023163"/>
    </source>
</evidence>
<dbReference type="PROSITE" id="PS50090">
    <property type="entry name" value="MYB_LIKE"/>
    <property type="match status" value="2"/>
</dbReference>
<dbReference type="Proteomes" id="UP001470230">
    <property type="component" value="Unassembled WGS sequence"/>
</dbReference>
<dbReference type="CDD" id="cd00167">
    <property type="entry name" value="SANT"/>
    <property type="match status" value="2"/>
</dbReference>